<feature type="non-terminal residue" evidence="1">
    <location>
        <position position="77"/>
    </location>
</feature>
<gene>
    <name evidence="1" type="ORF">GMARGA_LOCUS43460</name>
</gene>
<dbReference type="Proteomes" id="UP000789901">
    <property type="component" value="Unassembled WGS sequence"/>
</dbReference>
<comment type="caution">
    <text evidence="1">The sequence shown here is derived from an EMBL/GenBank/DDBJ whole genome shotgun (WGS) entry which is preliminary data.</text>
</comment>
<organism evidence="1 2">
    <name type="scientific">Gigaspora margarita</name>
    <dbReference type="NCBI Taxonomy" id="4874"/>
    <lineage>
        <taxon>Eukaryota</taxon>
        <taxon>Fungi</taxon>
        <taxon>Fungi incertae sedis</taxon>
        <taxon>Mucoromycota</taxon>
        <taxon>Glomeromycotina</taxon>
        <taxon>Glomeromycetes</taxon>
        <taxon>Diversisporales</taxon>
        <taxon>Gigasporaceae</taxon>
        <taxon>Gigaspora</taxon>
    </lineage>
</organism>
<name>A0ABN7XL10_GIGMA</name>
<evidence type="ECO:0000313" key="2">
    <source>
        <dbReference type="Proteomes" id="UP000789901"/>
    </source>
</evidence>
<accession>A0ABN7XL10</accession>
<evidence type="ECO:0000313" key="1">
    <source>
        <dbReference type="EMBL" id="CAG8854639.1"/>
    </source>
</evidence>
<protein>
    <submittedName>
        <fullName evidence="1">5859_t:CDS:1</fullName>
    </submittedName>
</protein>
<dbReference type="EMBL" id="CAJVQB010140651">
    <property type="protein sequence ID" value="CAG8854639.1"/>
    <property type="molecule type" value="Genomic_DNA"/>
</dbReference>
<sequence length="77" mass="8657">AIRIIEQIDRAIRVDESGERISGRVQPDERIRINQEDERYSSLATEIPKFKINKLPPWAVRRGAFRTSSSASGSSGS</sequence>
<keyword evidence="2" id="KW-1185">Reference proteome</keyword>
<reference evidence="1 2" key="1">
    <citation type="submission" date="2021-06" db="EMBL/GenBank/DDBJ databases">
        <authorList>
            <person name="Kallberg Y."/>
            <person name="Tangrot J."/>
            <person name="Rosling A."/>
        </authorList>
    </citation>
    <scope>NUCLEOTIDE SEQUENCE [LARGE SCALE GENOMIC DNA]</scope>
    <source>
        <strain evidence="1 2">120-4 pot B 10/14</strain>
    </source>
</reference>
<feature type="non-terminal residue" evidence="1">
    <location>
        <position position="1"/>
    </location>
</feature>
<proteinExistence type="predicted"/>